<dbReference type="PANTHER" id="PTHR43434:SF1">
    <property type="entry name" value="PHOSPHOGLYCOLATE PHOSPHATASE"/>
    <property type="match status" value="1"/>
</dbReference>
<gene>
    <name evidence="1" type="ORF">ACFQRF_19870</name>
</gene>
<dbReference type="InterPro" id="IPR023214">
    <property type="entry name" value="HAD_sf"/>
</dbReference>
<dbReference type="RefSeq" id="WP_379872637.1">
    <property type="nucleotide sequence ID" value="NZ_JBHTBH010000009.1"/>
</dbReference>
<evidence type="ECO:0000313" key="1">
    <source>
        <dbReference type="EMBL" id="MFC7329996.1"/>
    </source>
</evidence>
<dbReference type="SFLD" id="SFLDG01129">
    <property type="entry name" value="C1.5:_HAD__Beta-PGM__Phosphata"/>
    <property type="match status" value="1"/>
</dbReference>
<keyword evidence="1" id="KW-0378">Hydrolase</keyword>
<evidence type="ECO:0000313" key="2">
    <source>
        <dbReference type="Proteomes" id="UP001596540"/>
    </source>
</evidence>
<dbReference type="PANTHER" id="PTHR43434">
    <property type="entry name" value="PHOSPHOGLYCOLATE PHOSPHATASE"/>
    <property type="match status" value="1"/>
</dbReference>
<proteinExistence type="predicted"/>
<dbReference type="Proteomes" id="UP001596540">
    <property type="component" value="Unassembled WGS sequence"/>
</dbReference>
<dbReference type="Pfam" id="PF12710">
    <property type="entry name" value="HAD"/>
    <property type="match status" value="1"/>
</dbReference>
<reference evidence="2" key="1">
    <citation type="journal article" date="2019" name="Int. J. Syst. Evol. Microbiol.">
        <title>The Global Catalogue of Microorganisms (GCM) 10K type strain sequencing project: providing services to taxonomists for standard genome sequencing and annotation.</title>
        <authorList>
            <consortium name="The Broad Institute Genomics Platform"/>
            <consortium name="The Broad Institute Genome Sequencing Center for Infectious Disease"/>
            <person name="Wu L."/>
            <person name="Ma J."/>
        </authorList>
    </citation>
    <scope>NUCLEOTIDE SEQUENCE [LARGE SCALE GENOMIC DNA]</scope>
    <source>
        <strain evidence="2">CGMCC 4.7382</strain>
    </source>
</reference>
<name>A0ABW2KL69_9ACTN</name>
<comment type="caution">
    <text evidence="1">The sequence shown here is derived from an EMBL/GenBank/DDBJ whole genome shotgun (WGS) entry which is preliminary data.</text>
</comment>
<dbReference type="Gene3D" id="1.10.150.240">
    <property type="entry name" value="Putative phosphatase, domain 2"/>
    <property type="match status" value="1"/>
</dbReference>
<dbReference type="InterPro" id="IPR023198">
    <property type="entry name" value="PGP-like_dom2"/>
</dbReference>
<dbReference type="InterPro" id="IPR050155">
    <property type="entry name" value="HAD-like_hydrolase_sf"/>
</dbReference>
<dbReference type="InterPro" id="IPR036412">
    <property type="entry name" value="HAD-like_sf"/>
</dbReference>
<keyword evidence="2" id="KW-1185">Reference proteome</keyword>
<dbReference type="GO" id="GO:0016787">
    <property type="term" value="F:hydrolase activity"/>
    <property type="evidence" value="ECO:0007669"/>
    <property type="project" value="UniProtKB-KW"/>
</dbReference>
<dbReference type="SUPFAM" id="SSF56784">
    <property type="entry name" value="HAD-like"/>
    <property type="match status" value="1"/>
</dbReference>
<dbReference type="SFLD" id="SFLDS00003">
    <property type="entry name" value="Haloacid_Dehalogenase"/>
    <property type="match status" value="1"/>
</dbReference>
<dbReference type="Gene3D" id="3.40.50.1000">
    <property type="entry name" value="HAD superfamily/HAD-like"/>
    <property type="match status" value="1"/>
</dbReference>
<protein>
    <submittedName>
        <fullName evidence="1">HAD family hydrolase</fullName>
    </submittedName>
</protein>
<organism evidence="1 2">
    <name type="scientific">Marinactinospora rubrisoli</name>
    <dbReference type="NCBI Taxonomy" id="2715399"/>
    <lineage>
        <taxon>Bacteria</taxon>
        <taxon>Bacillati</taxon>
        <taxon>Actinomycetota</taxon>
        <taxon>Actinomycetes</taxon>
        <taxon>Streptosporangiales</taxon>
        <taxon>Nocardiopsidaceae</taxon>
        <taxon>Marinactinospora</taxon>
    </lineage>
</organism>
<sequence length="230" mass="24657">MGQRLVLWDIDKTLLDVDGFGFEVFSTAFARFSGLSDHVATRGPGRTEWQWFRETLAANGLSERDGDFARFQEINEAEFAARGAEMREHGRVLPGAREILERCAAAPDIVSSLLTGNSRHNAEHKLRVFGLDHLVEAAVGGYGDDHPDRPELVGVARRRVYDATGVAFTPDTTVLVGDSPNDVRAAVEGGARIVAVATGLSDAAALRDAGAATVLTDLSDTDAVLELLLG</sequence>
<accession>A0ABW2KL69</accession>
<dbReference type="EMBL" id="JBHTBH010000009">
    <property type="protein sequence ID" value="MFC7329996.1"/>
    <property type="molecule type" value="Genomic_DNA"/>
</dbReference>